<keyword evidence="4" id="KW-1185">Reference proteome</keyword>
<protein>
    <submittedName>
        <fullName evidence="3">Uncharacterized protein</fullName>
    </submittedName>
</protein>
<evidence type="ECO:0000256" key="2">
    <source>
        <dbReference type="SAM" id="SignalP"/>
    </source>
</evidence>
<name>A0A4Y2ALX6_ARAVE</name>
<evidence type="ECO:0000313" key="3">
    <source>
        <dbReference type="EMBL" id="GBL80710.1"/>
    </source>
</evidence>
<dbReference type="Proteomes" id="UP000499080">
    <property type="component" value="Unassembled WGS sequence"/>
</dbReference>
<accession>A0A4Y2ALX6</accession>
<feature type="region of interest" description="Disordered" evidence="1">
    <location>
        <begin position="37"/>
        <end position="161"/>
    </location>
</feature>
<comment type="caution">
    <text evidence="3">The sequence shown here is derived from an EMBL/GenBank/DDBJ whole genome shotgun (WGS) entry which is preliminary data.</text>
</comment>
<feature type="compositionally biased region" description="Polar residues" evidence="1">
    <location>
        <begin position="37"/>
        <end position="52"/>
    </location>
</feature>
<feature type="chain" id="PRO_5021258949" evidence="2">
    <location>
        <begin position="32"/>
        <end position="161"/>
    </location>
</feature>
<sequence length="161" mass="18248">MNALKTLCCSQISPNMIQIKVLLLLAVLVIANCTTVPEQPSSQPAADPTTANPVPEVSKEPVKQPHTHEEHPADDPDHSDHPGHENDPKPVKEPKHHEDDHDHDEKGDDGHDHKQHAEQLEVKKENPEEKPKPTQAEEVKEIDNETQEARFKRGLWRRRLD</sequence>
<dbReference type="AlphaFoldDB" id="A0A4Y2ALX6"/>
<proteinExistence type="predicted"/>
<evidence type="ECO:0000313" key="4">
    <source>
        <dbReference type="Proteomes" id="UP000499080"/>
    </source>
</evidence>
<feature type="signal peptide" evidence="2">
    <location>
        <begin position="1"/>
        <end position="31"/>
    </location>
</feature>
<organism evidence="3 4">
    <name type="scientific">Araneus ventricosus</name>
    <name type="common">Orbweaver spider</name>
    <name type="synonym">Epeira ventricosa</name>
    <dbReference type="NCBI Taxonomy" id="182803"/>
    <lineage>
        <taxon>Eukaryota</taxon>
        <taxon>Metazoa</taxon>
        <taxon>Ecdysozoa</taxon>
        <taxon>Arthropoda</taxon>
        <taxon>Chelicerata</taxon>
        <taxon>Arachnida</taxon>
        <taxon>Araneae</taxon>
        <taxon>Araneomorphae</taxon>
        <taxon>Entelegynae</taxon>
        <taxon>Araneoidea</taxon>
        <taxon>Araneidae</taxon>
        <taxon>Araneus</taxon>
    </lineage>
</organism>
<dbReference type="OrthoDB" id="6435002at2759"/>
<feature type="compositionally biased region" description="Basic and acidic residues" evidence="1">
    <location>
        <begin position="57"/>
        <end position="151"/>
    </location>
</feature>
<reference evidence="3 4" key="1">
    <citation type="journal article" date="2019" name="Sci. Rep.">
        <title>Orb-weaving spider Araneus ventricosus genome elucidates the spidroin gene catalogue.</title>
        <authorList>
            <person name="Kono N."/>
            <person name="Nakamura H."/>
            <person name="Ohtoshi R."/>
            <person name="Moran D.A.P."/>
            <person name="Shinohara A."/>
            <person name="Yoshida Y."/>
            <person name="Fujiwara M."/>
            <person name="Mori M."/>
            <person name="Tomita M."/>
            <person name="Arakawa K."/>
        </authorList>
    </citation>
    <scope>NUCLEOTIDE SEQUENCE [LARGE SCALE GENOMIC DNA]</scope>
</reference>
<gene>
    <name evidence="3" type="ORF">AVEN_225352_1</name>
</gene>
<evidence type="ECO:0000256" key="1">
    <source>
        <dbReference type="SAM" id="MobiDB-lite"/>
    </source>
</evidence>
<keyword evidence="2" id="KW-0732">Signal</keyword>
<dbReference type="EMBL" id="BGPR01000022">
    <property type="protein sequence ID" value="GBL80710.1"/>
    <property type="molecule type" value="Genomic_DNA"/>
</dbReference>
<feature type="compositionally biased region" description="Basic residues" evidence="1">
    <location>
        <begin position="152"/>
        <end position="161"/>
    </location>
</feature>